<keyword evidence="6 7" id="KW-0560">Oxidoreductase</keyword>
<dbReference type="PRINTS" id="PR01001">
    <property type="entry name" value="FADG3PDH"/>
</dbReference>
<comment type="catalytic activity">
    <reaction evidence="7">
        <text>a quinone + sn-glycerol 3-phosphate = dihydroxyacetone phosphate + a quinol</text>
        <dbReference type="Rhea" id="RHEA:18977"/>
        <dbReference type="ChEBI" id="CHEBI:24646"/>
        <dbReference type="ChEBI" id="CHEBI:57597"/>
        <dbReference type="ChEBI" id="CHEBI:57642"/>
        <dbReference type="ChEBI" id="CHEBI:132124"/>
        <dbReference type="EC" id="1.1.5.3"/>
    </reaction>
</comment>
<keyword evidence="8" id="KW-1133">Transmembrane helix</keyword>
<accession>Q6E6A6</accession>
<comment type="cofactor">
    <cofactor evidence="1 7">
        <name>FAD</name>
        <dbReference type="ChEBI" id="CHEBI:57692"/>
    </cofactor>
</comment>
<dbReference type="AlphaFoldDB" id="Q6E6A6"/>
<reference evidence="10" key="1">
    <citation type="journal article" date="2004" name="Curr. Biol.">
        <title>Genome compaction and stability in microsporidian intracellular parasites.</title>
        <authorList>
            <person name="Slamovits C.H."/>
            <person name="Fast N.M."/>
            <person name="Law J.S."/>
            <person name="Keeling P.J."/>
        </authorList>
    </citation>
    <scope>NUCLEOTIDE SEQUENCE</scope>
</reference>
<evidence type="ECO:0000256" key="7">
    <source>
        <dbReference type="RuleBase" id="RU361217"/>
    </source>
</evidence>
<keyword evidence="8" id="KW-0812">Transmembrane</keyword>
<evidence type="ECO:0000256" key="5">
    <source>
        <dbReference type="ARBA" id="ARBA00022827"/>
    </source>
</evidence>
<proteinExistence type="inferred from homology"/>
<keyword evidence="4 7" id="KW-0285">Flavoprotein</keyword>
<feature type="non-terminal residue" evidence="10">
    <location>
        <position position="119"/>
    </location>
</feature>
<dbReference type="SUPFAM" id="SSF51905">
    <property type="entry name" value="FAD/NAD(P)-binding domain"/>
    <property type="match status" value="1"/>
</dbReference>
<dbReference type="PANTHER" id="PTHR11985">
    <property type="entry name" value="GLYCEROL-3-PHOSPHATE DEHYDROGENASE"/>
    <property type="match status" value="1"/>
</dbReference>
<evidence type="ECO:0000256" key="4">
    <source>
        <dbReference type="ARBA" id="ARBA00022630"/>
    </source>
</evidence>
<feature type="transmembrane region" description="Helical" evidence="8">
    <location>
        <begin position="6"/>
        <end position="23"/>
    </location>
</feature>
<dbReference type="GO" id="GO:0004368">
    <property type="term" value="F:glycerol-3-phosphate dehydrogenase (quinone) activity"/>
    <property type="evidence" value="ECO:0007669"/>
    <property type="project" value="UniProtKB-EC"/>
</dbReference>
<name>Q6E6A6_ANTLO</name>
<evidence type="ECO:0000256" key="8">
    <source>
        <dbReference type="SAM" id="Phobius"/>
    </source>
</evidence>
<evidence type="ECO:0000259" key="9">
    <source>
        <dbReference type="Pfam" id="PF01266"/>
    </source>
</evidence>
<dbReference type="InterPro" id="IPR036188">
    <property type="entry name" value="FAD/NAD-bd_sf"/>
</dbReference>
<dbReference type="PROSITE" id="PS00977">
    <property type="entry name" value="FAD_G3PDH_1"/>
    <property type="match status" value="1"/>
</dbReference>
<dbReference type="PANTHER" id="PTHR11985:SF15">
    <property type="entry name" value="GLYCEROL-3-PHOSPHATE DEHYDROGENASE, MITOCHONDRIAL"/>
    <property type="match status" value="1"/>
</dbReference>
<dbReference type="InterPro" id="IPR006076">
    <property type="entry name" value="FAD-dep_OxRdtase"/>
</dbReference>
<evidence type="ECO:0000256" key="2">
    <source>
        <dbReference type="ARBA" id="ARBA00007330"/>
    </source>
</evidence>
<dbReference type="EC" id="1.1.5.3" evidence="3 7"/>
<keyword evidence="8" id="KW-0472">Membrane</keyword>
<comment type="similarity">
    <text evidence="2 7">Belongs to the FAD-dependent glycerol-3-phosphate dehydrogenase family.</text>
</comment>
<dbReference type="EMBL" id="AY548912">
    <property type="protein sequence ID" value="AAT12381.1"/>
    <property type="molecule type" value="Genomic_DNA"/>
</dbReference>
<feature type="domain" description="FAD dependent oxidoreductase" evidence="9">
    <location>
        <begin position="65"/>
        <end position="117"/>
    </location>
</feature>
<dbReference type="GO" id="GO:0006072">
    <property type="term" value="P:glycerol-3-phosphate metabolic process"/>
    <property type="evidence" value="ECO:0007669"/>
    <property type="project" value="UniProtKB-UniRule"/>
</dbReference>
<evidence type="ECO:0000256" key="3">
    <source>
        <dbReference type="ARBA" id="ARBA00013029"/>
    </source>
</evidence>
<dbReference type="Pfam" id="PF01266">
    <property type="entry name" value="DAO"/>
    <property type="match status" value="1"/>
</dbReference>
<keyword evidence="5" id="KW-0274">FAD</keyword>
<evidence type="ECO:0000256" key="6">
    <source>
        <dbReference type="ARBA" id="ARBA00023002"/>
    </source>
</evidence>
<organism evidence="10">
    <name type="scientific">Antonospora locustae</name>
    <name type="common">Microsporidian parasite</name>
    <name type="synonym">Nosema locustae</name>
    <dbReference type="NCBI Taxonomy" id="278021"/>
    <lineage>
        <taxon>Eukaryota</taxon>
        <taxon>Fungi</taxon>
        <taxon>Fungi incertae sedis</taxon>
        <taxon>Microsporidia</taxon>
        <taxon>Antonospora</taxon>
    </lineage>
</organism>
<sequence>MINKRTYTYAFAAIGTGVLGYVGHRYYRHRKDAFAARRFQRPHSAAWKPDTRNATTAKLKSKRFDLLVIGGGATGAGCALDAATRGLDVALVEYGDFSSETQLKKHKVTARGCKDLERQ</sequence>
<dbReference type="InterPro" id="IPR000447">
    <property type="entry name" value="G3P_DH_FAD-dep"/>
</dbReference>
<protein>
    <recommendedName>
        <fullName evidence="3 7">Glycerol-3-phosphate dehydrogenase</fullName>
        <ecNumber evidence="3 7">1.1.5.3</ecNumber>
    </recommendedName>
</protein>
<dbReference type="Gene3D" id="3.50.50.60">
    <property type="entry name" value="FAD/NAD(P)-binding domain"/>
    <property type="match status" value="1"/>
</dbReference>
<evidence type="ECO:0000313" key="10">
    <source>
        <dbReference type="EMBL" id="AAT12381.1"/>
    </source>
</evidence>
<evidence type="ECO:0000256" key="1">
    <source>
        <dbReference type="ARBA" id="ARBA00001974"/>
    </source>
</evidence>